<keyword evidence="3" id="KW-1185">Reference proteome</keyword>
<sequence length="482" mass="54086">MPHSQPKRVAVIGGGCAGVTSFWALQHSVHDVHLFEASSELGGRIKTLPFEDGETRVDVNTESPCFDSEASPNLVSLLRSLWISTSPISLRFSASDSLDTYQWGYSILENVLLRPWCLCSLETYRILFDIIRLKYLILGVLIDRALFSSQRRSRHSSDTYNYLSNEGFSSSFQDMYLTPLLSTLWGTNAGRFLPRLSIKDLARFLHDRDLLCIQKLSIPWRRMDVTASQFVQRMADSFPADNVHFGTKVQQVKRTGEEKYRLFASDGEEMDFDHVIFAVDSDEILRLLQPTKNAEEREILQDIRMTNNIAVLHSNPSSTSNAPYNYIISPDHNPNHLPPIACLTYNINTLQNIPTSLAGPISITINPFNPPHPTLVQAVWEFADTEISTTSLHAFRRLPSIQNKTGLSYCSTWTGRGFLEDAVTGGLRVAVEHLGADVPFEVELHEGKELGAGLAMGDFRVGVDFSGALLGLDYERSKLEER</sequence>
<dbReference type="Gene3D" id="3.90.660.20">
    <property type="entry name" value="Protoporphyrinogen oxidase, mitochondrial, domain 2"/>
    <property type="match status" value="1"/>
</dbReference>
<dbReference type="EMBL" id="JXNT01000001">
    <property type="protein sequence ID" value="ODM23244.1"/>
    <property type="molecule type" value="Genomic_DNA"/>
</dbReference>
<dbReference type="Gene3D" id="3.50.50.60">
    <property type="entry name" value="FAD/NAD(P)-binding domain"/>
    <property type="match status" value="2"/>
</dbReference>
<dbReference type="Pfam" id="PF01593">
    <property type="entry name" value="Amino_oxidase"/>
    <property type="match status" value="1"/>
</dbReference>
<comment type="caution">
    <text evidence="2">The sequence shown here is derived from an EMBL/GenBank/DDBJ whole genome shotgun (WGS) entry which is preliminary data.</text>
</comment>
<reference evidence="2 3" key="1">
    <citation type="journal article" date="2016" name="BMC Genomics">
        <title>Comparative genomic and transcriptomic analyses of the Fuzhuan brick tea-fermentation fungus Aspergillus cristatus.</title>
        <authorList>
            <person name="Ge Y."/>
            <person name="Wang Y."/>
            <person name="Liu Y."/>
            <person name="Tan Y."/>
            <person name="Ren X."/>
            <person name="Zhang X."/>
            <person name="Hyde K.D."/>
            <person name="Liu Y."/>
            <person name="Liu Z."/>
        </authorList>
    </citation>
    <scope>NUCLEOTIDE SEQUENCE [LARGE SCALE GENOMIC DNA]</scope>
    <source>
        <strain evidence="2 3">GZAAS20.1005</strain>
    </source>
</reference>
<dbReference type="SUPFAM" id="SSF51905">
    <property type="entry name" value="FAD/NAD(P)-binding domain"/>
    <property type="match status" value="1"/>
</dbReference>
<dbReference type="InterPro" id="IPR050464">
    <property type="entry name" value="Zeta_carotene_desat/Oxidored"/>
</dbReference>
<evidence type="ECO:0000259" key="1">
    <source>
        <dbReference type="Pfam" id="PF01593"/>
    </source>
</evidence>
<evidence type="ECO:0000313" key="2">
    <source>
        <dbReference type="EMBL" id="ODM23244.1"/>
    </source>
</evidence>
<organism evidence="2 3">
    <name type="scientific">Aspergillus cristatus</name>
    <name type="common">Chinese Fuzhuan brick tea-fermentation fungus</name>
    <name type="synonym">Eurotium cristatum</name>
    <dbReference type="NCBI Taxonomy" id="573508"/>
    <lineage>
        <taxon>Eukaryota</taxon>
        <taxon>Fungi</taxon>
        <taxon>Dikarya</taxon>
        <taxon>Ascomycota</taxon>
        <taxon>Pezizomycotina</taxon>
        <taxon>Eurotiomycetes</taxon>
        <taxon>Eurotiomycetidae</taxon>
        <taxon>Eurotiales</taxon>
        <taxon>Aspergillaceae</taxon>
        <taxon>Aspergillus</taxon>
        <taxon>Aspergillus subgen. Aspergillus</taxon>
    </lineage>
</organism>
<accession>A0A1E3BQI8</accession>
<dbReference type="InterPro" id="IPR036188">
    <property type="entry name" value="FAD/NAD-bd_sf"/>
</dbReference>
<gene>
    <name evidence="2" type="ORF">SI65_00833</name>
</gene>
<dbReference type="AlphaFoldDB" id="A0A1E3BQI8"/>
<feature type="domain" description="Amine oxidase" evidence="1">
    <location>
        <begin position="23"/>
        <end position="311"/>
    </location>
</feature>
<evidence type="ECO:0000313" key="3">
    <source>
        <dbReference type="Proteomes" id="UP000094569"/>
    </source>
</evidence>
<name>A0A1E3BQI8_ASPCR</name>
<dbReference type="PANTHER" id="PTHR42923">
    <property type="entry name" value="PROTOPORPHYRINOGEN OXIDASE"/>
    <property type="match status" value="1"/>
</dbReference>
<dbReference type="GO" id="GO:0016491">
    <property type="term" value="F:oxidoreductase activity"/>
    <property type="evidence" value="ECO:0007669"/>
    <property type="project" value="InterPro"/>
</dbReference>
<dbReference type="Proteomes" id="UP000094569">
    <property type="component" value="Unassembled WGS sequence"/>
</dbReference>
<dbReference type="OrthoDB" id="5977668at2759"/>
<proteinExistence type="predicted"/>
<dbReference type="STRING" id="573508.A0A1E3BQI8"/>
<protein>
    <recommendedName>
        <fullName evidence="1">Amine oxidase domain-containing protein</fullName>
    </recommendedName>
</protein>
<dbReference type="InterPro" id="IPR002937">
    <property type="entry name" value="Amino_oxidase"/>
</dbReference>
<dbReference type="PANTHER" id="PTHR42923:SF17">
    <property type="entry name" value="AMINE OXIDASE DOMAIN-CONTAINING PROTEIN"/>
    <property type="match status" value="1"/>
</dbReference>
<dbReference type="VEuPathDB" id="FungiDB:SI65_00833"/>